<comment type="caution">
    <text evidence="2">The sequence shown here is derived from an EMBL/GenBank/DDBJ whole genome shotgun (WGS) entry which is preliminary data.</text>
</comment>
<dbReference type="Proteomes" id="UP000313849">
    <property type="component" value="Unassembled WGS sequence"/>
</dbReference>
<sequence length="103" mass="11014">MRSPSGRSCGRWVAGARRRGGVRRRARADPARPRRRRSPACGAPPSGAGCAATGRPGRDRRPAAPGDRGARRRARAARAHRLVGPAARPCRHPSAPRTRPQSS</sequence>
<evidence type="ECO:0000256" key="1">
    <source>
        <dbReference type="SAM" id="MobiDB-lite"/>
    </source>
</evidence>
<feature type="compositionally biased region" description="Basic residues" evidence="1">
    <location>
        <begin position="70"/>
        <end position="81"/>
    </location>
</feature>
<dbReference type="EMBL" id="VENP01000052">
    <property type="protein sequence ID" value="TNU73317.1"/>
    <property type="molecule type" value="Genomic_DNA"/>
</dbReference>
<feature type="compositionally biased region" description="Low complexity" evidence="1">
    <location>
        <begin position="39"/>
        <end position="55"/>
    </location>
</feature>
<evidence type="ECO:0000313" key="2">
    <source>
        <dbReference type="EMBL" id="TNU73317.1"/>
    </source>
</evidence>
<gene>
    <name evidence="2" type="ORF">FH969_12045</name>
</gene>
<name>A0A5C5BAV3_9MICO</name>
<reference evidence="2 3" key="1">
    <citation type="submission" date="2019-06" db="EMBL/GenBank/DDBJ databases">
        <title>Draft genome sequence of Miniimonas arenae KCTC 19750T isolated from sea sand.</title>
        <authorList>
            <person name="Park S.-J."/>
        </authorList>
    </citation>
    <scope>NUCLEOTIDE SEQUENCE [LARGE SCALE GENOMIC DNA]</scope>
    <source>
        <strain evidence="2 3">KCTC 19750</strain>
    </source>
</reference>
<keyword evidence="3" id="KW-1185">Reference proteome</keyword>
<organism evidence="2 3">
    <name type="scientific">Miniimonas arenae</name>
    <dbReference type="NCBI Taxonomy" id="676201"/>
    <lineage>
        <taxon>Bacteria</taxon>
        <taxon>Bacillati</taxon>
        <taxon>Actinomycetota</taxon>
        <taxon>Actinomycetes</taxon>
        <taxon>Micrococcales</taxon>
        <taxon>Beutenbergiaceae</taxon>
        <taxon>Miniimonas</taxon>
    </lineage>
</organism>
<accession>A0A5C5BAV3</accession>
<protein>
    <submittedName>
        <fullName evidence="2">Uncharacterized protein</fullName>
    </submittedName>
</protein>
<dbReference type="AlphaFoldDB" id="A0A5C5BAV3"/>
<proteinExistence type="predicted"/>
<evidence type="ECO:0000313" key="3">
    <source>
        <dbReference type="Proteomes" id="UP000313849"/>
    </source>
</evidence>
<feature type="region of interest" description="Disordered" evidence="1">
    <location>
        <begin position="1"/>
        <end position="103"/>
    </location>
</feature>
<feature type="compositionally biased region" description="Basic residues" evidence="1">
    <location>
        <begin position="16"/>
        <end position="26"/>
    </location>
</feature>